<dbReference type="SUPFAM" id="SSF48403">
    <property type="entry name" value="Ankyrin repeat"/>
    <property type="match status" value="1"/>
</dbReference>
<dbReference type="PROSITE" id="PS50297">
    <property type="entry name" value="ANK_REP_REGION"/>
    <property type="match status" value="1"/>
</dbReference>
<keyword evidence="1" id="KW-0677">Repeat</keyword>
<dbReference type="Proteomes" id="UP000604046">
    <property type="component" value="Unassembled WGS sequence"/>
</dbReference>
<name>A0A812I3K4_9DINO</name>
<keyword evidence="5" id="KW-1185">Reference proteome</keyword>
<dbReference type="AlphaFoldDB" id="A0A812I3K4"/>
<evidence type="ECO:0000313" key="4">
    <source>
        <dbReference type="EMBL" id="CAE6973171.1"/>
    </source>
</evidence>
<gene>
    <name evidence="4" type="primary">PPP1R12A</name>
    <name evidence="4" type="ORF">SNAT2548_LOCUS2780</name>
</gene>
<protein>
    <submittedName>
        <fullName evidence="4">PPP1R12A protein</fullName>
    </submittedName>
</protein>
<proteinExistence type="predicted"/>
<dbReference type="OrthoDB" id="341259at2759"/>
<dbReference type="SMART" id="SM00248">
    <property type="entry name" value="ANK"/>
    <property type="match status" value="2"/>
</dbReference>
<dbReference type="InterPro" id="IPR002110">
    <property type="entry name" value="Ankyrin_rpt"/>
</dbReference>
<dbReference type="EMBL" id="CAJNDS010000168">
    <property type="protein sequence ID" value="CAE6973171.1"/>
    <property type="molecule type" value="Genomic_DNA"/>
</dbReference>
<dbReference type="PANTHER" id="PTHR24201">
    <property type="entry name" value="ANK_REP_REGION DOMAIN-CONTAINING PROTEIN"/>
    <property type="match status" value="1"/>
</dbReference>
<accession>A0A812I3K4</accession>
<comment type="caution">
    <text evidence="4">The sequence shown here is derived from an EMBL/GenBank/DDBJ whole genome shotgun (WGS) entry which is preliminary data.</text>
</comment>
<dbReference type="Gene3D" id="1.25.40.20">
    <property type="entry name" value="Ankyrin repeat-containing domain"/>
    <property type="match status" value="1"/>
</dbReference>
<evidence type="ECO:0000256" key="1">
    <source>
        <dbReference type="ARBA" id="ARBA00022737"/>
    </source>
</evidence>
<dbReference type="PROSITE" id="PS50088">
    <property type="entry name" value="ANK_REPEAT"/>
    <property type="match status" value="1"/>
</dbReference>
<dbReference type="InterPro" id="IPR036770">
    <property type="entry name" value="Ankyrin_rpt-contain_sf"/>
</dbReference>
<sequence>MRSRRPWSRKAEQAANLFAGAVSAARLGQSPASNPASTIYTHRIVPMKSSSEALDVHMLTKGPGSDKARADLGAASNDGSTAAHRAAHNGHEGVLRLLQEARANLEARDEHGWTPAHDAAQEGQEAALRLLQEAVYLSPLARLSPSKPCKKKLCLGSRRNAGMRPEIAWRQLFRICVSMVESFQGSLVVVVIAVLCQLTQSRALKLSSQIDAA</sequence>
<feature type="repeat" description="ANK" evidence="3">
    <location>
        <begin position="78"/>
        <end position="110"/>
    </location>
</feature>
<dbReference type="InterPro" id="IPR050776">
    <property type="entry name" value="Ank_Repeat/CDKN_Inhibitor"/>
</dbReference>
<organism evidence="4 5">
    <name type="scientific">Symbiodinium natans</name>
    <dbReference type="NCBI Taxonomy" id="878477"/>
    <lineage>
        <taxon>Eukaryota</taxon>
        <taxon>Sar</taxon>
        <taxon>Alveolata</taxon>
        <taxon>Dinophyceae</taxon>
        <taxon>Suessiales</taxon>
        <taxon>Symbiodiniaceae</taxon>
        <taxon>Symbiodinium</taxon>
    </lineage>
</organism>
<evidence type="ECO:0000313" key="5">
    <source>
        <dbReference type="Proteomes" id="UP000604046"/>
    </source>
</evidence>
<evidence type="ECO:0000256" key="3">
    <source>
        <dbReference type="PROSITE-ProRule" id="PRU00023"/>
    </source>
</evidence>
<keyword evidence="2 3" id="KW-0040">ANK repeat</keyword>
<evidence type="ECO:0000256" key="2">
    <source>
        <dbReference type="ARBA" id="ARBA00023043"/>
    </source>
</evidence>
<reference evidence="4" key="1">
    <citation type="submission" date="2021-02" db="EMBL/GenBank/DDBJ databases">
        <authorList>
            <person name="Dougan E. K."/>
            <person name="Rhodes N."/>
            <person name="Thang M."/>
            <person name="Chan C."/>
        </authorList>
    </citation>
    <scope>NUCLEOTIDE SEQUENCE</scope>
</reference>
<dbReference type="Pfam" id="PF12796">
    <property type="entry name" value="Ank_2"/>
    <property type="match status" value="1"/>
</dbReference>